<evidence type="ECO:0000259" key="4">
    <source>
        <dbReference type="PROSITE" id="PS01031"/>
    </source>
</evidence>
<dbReference type="Proteomes" id="UP001608902">
    <property type="component" value="Unassembled WGS sequence"/>
</dbReference>
<dbReference type="CDD" id="cd06526">
    <property type="entry name" value="metazoan_ACD"/>
    <property type="match status" value="1"/>
</dbReference>
<dbReference type="InterPro" id="IPR001436">
    <property type="entry name" value="Alpha-crystallin/sHSP_animal"/>
</dbReference>
<dbReference type="EMBL" id="JBGFUD010001007">
    <property type="protein sequence ID" value="MFH4975601.1"/>
    <property type="molecule type" value="Genomic_DNA"/>
</dbReference>
<sequence length="464" mass="53187">MTVVERSYRETNQRIRDSFWDRDDKWLRDWDDWPVDWPKPSELYRRFRAEANPRSSFLDWPSDWPRMDMVVPRFGSHLDRMDRNWRIDPFWRDIYPRWAEPIFKEGIDLKTRITNDSNRFSVDVDAYQFKPEEIQVKTLDDTLLIEGRHEDVRDSDNFTKMYFVRKYQLPSDVDPADVTSSIDSTGRLTVEAKKRYALESGRERVIPIESASRRGETVHSTSSNINTSAQSQQQYVTNQSQQYASNVSSQQTQQQTQQQQQQEQTRHTTIRTGTSPRPKDDFPSGGQQITQTHTPQSSYSQTSTYSYQRTTTSGGERQIPVETVRSVPETIVRDNVGQSQMRDGSSKYHSESKTEYVSESKQTGGSSTQYQSSSETSSTQHMNGTGTKTKIIPITTTTTVDSGRVSTPSGGDSTRSESRSGSSVRSVQILRHPFGLALPVSVTFARVYIGKPVRNTSTCYTDFN</sequence>
<feature type="compositionally biased region" description="Polar residues" evidence="3">
    <location>
        <begin position="218"/>
        <end position="227"/>
    </location>
</feature>
<dbReference type="InterPro" id="IPR002068">
    <property type="entry name" value="A-crystallin/Hsp20_dom"/>
</dbReference>
<organism evidence="5 6">
    <name type="scientific">Gnathostoma spinigerum</name>
    <dbReference type="NCBI Taxonomy" id="75299"/>
    <lineage>
        <taxon>Eukaryota</taxon>
        <taxon>Metazoa</taxon>
        <taxon>Ecdysozoa</taxon>
        <taxon>Nematoda</taxon>
        <taxon>Chromadorea</taxon>
        <taxon>Rhabditida</taxon>
        <taxon>Spirurina</taxon>
        <taxon>Gnathostomatomorpha</taxon>
        <taxon>Gnathostomatoidea</taxon>
        <taxon>Gnathostomatidae</taxon>
        <taxon>Gnathostoma</taxon>
    </lineage>
</organism>
<evidence type="ECO:0000256" key="2">
    <source>
        <dbReference type="RuleBase" id="RU003616"/>
    </source>
</evidence>
<feature type="compositionally biased region" description="Low complexity" evidence="3">
    <location>
        <begin position="360"/>
        <end position="399"/>
    </location>
</feature>
<name>A0ABD6E8T0_9BILA</name>
<dbReference type="PROSITE" id="PS01031">
    <property type="entry name" value="SHSP"/>
    <property type="match status" value="1"/>
</dbReference>
<feature type="compositionally biased region" description="Low complexity" evidence="3">
    <location>
        <begin position="290"/>
        <end position="313"/>
    </location>
</feature>
<dbReference type="PANTHER" id="PTHR45640">
    <property type="entry name" value="HEAT SHOCK PROTEIN HSP-12.2-RELATED"/>
    <property type="match status" value="1"/>
</dbReference>
<comment type="caution">
    <text evidence="5">The sequence shown here is derived from an EMBL/GenBank/DDBJ whole genome shotgun (WGS) entry which is preliminary data.</text>
</comment>
<feature type="compositionally biased region" description="Low complexity" evidence="3">
    <location>
        <begin position="409"/>
        <end position="425"/>
    </location>
</feature>
<reference evidence="5 6" key="1">
    <citation type="submission" date="2024-08" db="EMBL/GenBank/DDBJ databases">
        <title>Gnathostoma spinigerum genome.</title>
        <authorList>
            <person name="Gonzalez-Bertolin B."/>
            <person name="Monzon S."/>
            <person name="Zaballos A."/>
            <person name="Jimenez P."/>
            <person name="Dekumyoy P."/>
            <person name="Varona S."/>
            <person name="Cuesta I."/>
            <person name="Sumanam S."/>
            <person name="Adisakwattana P."/>
            <person name="Gasser R.B."/>
            <person name="Hernandez-Gonzalez A."/>
            <person name="Young N.D."/>
            <person name="Perteguer M.J."/>
        </authorList>
    </citation>
    <scope>NUCLEOTIDE SEQUENCE [LARGE SCALE GENOMIC DNA]</scope>
    <source>
        <strain evidence="5">AL3</strain>
        <tissue evidence="5">Liver</tissue>
    </source>
</reference>
<gene>
    <name evidence="5" type="ORF">AB6A40_002310</name>
</gene>
<evidence type="ECO:0000313" key="5">
    <source>
        <dbReference type="EMBL" id="MFH4975601.1"/>
    </source>
</evidence>
<feature type="region of interest" description="Disordered" evidence="3">
    <location>
        <begin position="207"/>
        <end position="425"/>
    </location>
</feature>
<dbReference type="PANTHER" id="PTHR45640:SF10">
    <property type="entry name" value="SHSP DOMAIN-CONTAINING PROTEIN"/>
    <property type="match status" value="1"/>
</dbReference>
<feature type="compositionally biased region" description="Low complexity" evidence="3">
    <location>
        <begin position="250"/>
        <end position="263"/>
    </location>
</feature>
<dbReference type="Gene3D" id="2.60.40.790">
    <property type="match status" value="1"/>
</dbReference>
<dbReference type="PRINTS" id="PR00299">
    <property type="entry name" value="ACRYSTALLIN"/>
</dbReference>
<dbReference type="Pfam" id="PF00011">
    <property type="entry name" value="HSP20"/>
    <property type="match status" value="1"/>
</dbReference>
<proteinExistence type="inferred from homology"/>
<dbReference type="SUPFAM" id="SSF49764">
    <property type="entry name" value="HSP20-like chaperones"/>
    <property type="match status" value="1"/>
</dbReference>
<comment type="similarity">
    <text evidence="1 2">Belongs to the small heat shock protein (HSP20) family.</text>
</comment>
<keyword evidence="6" id="KW-1185">Reference proteome</keyword>
<evidence type="ECO:0000256" key="3">
    <source>
        <dbReference type="SAM" id="MobiDB-lite"/>
    </source>
</evidence>
<feature type="domain" description="SHSP" evidence="4">
    <location>
        <begin position="102"/>
        <end position="209"/>
    </location>
</feature>
<dbReference type="InterPro" id="IPR008978">
    <property type="entry name" value="HSP20-like_chaperone"/>
</dbReference>
<protein>
    <recommendedName>
        <fullName evidence="4">SHSP domain-containing protein</fullName>
    </recommendedName>
</protein>
<feature type="compositionally biased region" description="Basic and acidic residues" evidence="3">
    <location>
        <begin position="344"/>
        <end position="358"/>
    </location>
</feature>
<feature type="compositionally biased region" description="Low complexity" evidence="3">
    <location>
        <begin position="228"/>
        <end position="242"/>
    </location>
</feature>
<dbReference type="AlphaFoldDB" id="A0ABD6E8T0"/>
<feature type="compositionally biased region" description="Basic and acidic residues" evidence="3">
    <location>
        <begin position="207"/>
        <end position="217"/>
    </location>
</feature>
<accession>A0ABD6E8T0</accession>
<evidence type="ECO:0000256" key="1">
    <source>
        <dbReference type="PROSITE-ProRule" id="PRU00285"/>
    </source>
</evidence>
<evidence type="ECO:0000313" key="6">
    <source>
        <dbReference type="Proteomes" id="UP001608902"/>
    </source>
</evidence>